<gene>
    <name evidence="2" type="ORF">INT43_006803</name>
</gene>
<dbReference type="SUPFAM" id="SSF46689">
    <property type="entry name" value="Homeodomain-like"/>
    <property type="match status" value="1"/>
</dbReference>
<protein>
    <recommendedName>
        <fullName evidence="4">Myb-like domain-containing protein</fullName>
    </recommendedName>
</protein>
<name>A0A8H7Q0F0_MORIS</name>
<dbReference type="Gene3D" id="1.10.246.220">
    <property type="match status" value="1"/>
</dbReference>
<evidence type="ECO:0000313" key="3">
    <source>
        <dbReference type="Proteomes" id="UP000654370"/>
    </source>
</evidence>
<dbReference type="AlphaFoldDB" id="A0A8H7Q0F0"/>
<reference evidence="2" key="1">
    <citation type="submission" date="2020-12" db="EMBL/GenBank/DDBJ databases">
        <title>Metabolic potential, ecology and presence of endohyphal bacteria is reflected in genomic diversity of Mucoromycotina.</title>
        <authorList>
            <person name="Muszewska A."/>
            <person name="Okrasinska A."/>
            <person name="Steczkiewicz K."/>
            <person name="Drgas O."/>
            <person name="Orlowska M."/>
            <person name="Perlinska-Lenart U."/>
            <person name="Aleksandrzak-Piekarczyk T."/>
            <person name="Szatraj K."/>
            <person name="Zielenkiewicz U."/>
            <person name="Pilsyk S."/>
            <person name="Malc E."/>
            <person name="Mieczkowski P."/>
            <person name="Kruszewska J.S."/>
            <person name="Biernat P."/>
            <person name="Pawlowska J."/>
        </authorList>
    </citation>
    <scope>NUCLEOTIDE SEQUENCE</scope>
    <source>
        <strain evidence="2">WA0000067209</strain>
    </source>
</reference>
<organism evidence="2 3">
    <name type="scientific">Mortierella isabellina</name>
    <name type="common">Filamentous fungus</name>
    <name type="synonym">Umbelopsis isabellina</name>
    <dbReference type="NCBI Taxonomy" id="91625"/>
    <lineage>
        <taxon>Eukaryota</taxon>
        <taxon>Fungi</taxon>
        <taxon>Fungi incertae sedis</taxon>
        <taxon>Mucoromycota</taxon>
        <taxon>Mucoromycotina</taxon>
        <taxon>Umbelopsidomycetes</taxon>
        <taxon>Umbelopsidales</taxon>
        <taxon>Umbelopsidaceae</taxon>
        <taxon>Umbelopsis</taxon>
    </lineage>
</organism>
<evidence type="ECO:0000256" key="1">
    <source>
        <dbReference type="SAM" id="Coils"/>
    </source>
</evidence>
<evidence type="ECO:0000313" key="2">
    <source>
        <dbReference type="EMBL" id="KAG2183792.1"/>
    </source>
</evidence>
<dbReference type="EMBL" id="JAEPQZ010000003">
    <property type="protein sequence ID" value="KAG2183792.1"/>
    <property type="molecule type" value="Genomic_DNA"/>
</dbReference>
<sequence>MSTTSSDLDVVDRELISINCSRLLHSNQQGFLYGTLEADLLAEVGDNRNEERDDLDDLEHNILKMPETEQESQQVVDELDELEQQILNANEEDRFSISSSEDEITMLEREILNASETQDASLVHRYRQFRAKNASKAISSSLEANNSRGTEASTIPISMDSSFFNSPATTGSALRRTIDSVTNESQRSDDMFENMEGDNPEYLAQLSQERKRPKRTLPPFSSQGITFNDRQYNTQISASSDVYGRQPSPTILHNSQVSNRMTDAQADAVRLTEQDFDGATSEATMERNVIASEHGRPMLSNIRQLPTVSLIVGPPDSADEYEWSDSGLTPPTSPEGNLFITIYHVGITCKQPTRSHFHFKGEPNDLNLAPVALSDTSNPPRFISVKQENNLITAPPAHRTAPVPTRSAPRKIRTLWTGPEIDALEDGLEREGWGRWAAIKAMHSELLKDRGSVALKDKARTEATRRHRENIPLGPYCGCPSFN</sequence>
<accession>A0A8H7Q0F0</accession>
<proteinExistence type="predicted"/>
<keyword evidence="1" id="KW-0175">Coiled coil</keyword>
<dbReference type="OrthoDB" id="3366990at2759"/>
<dbReference type="Proteomes" id="UP000654370">
    <property type="component" value="Unassembled WGS sequence"/>
</dbReference>
<feature type="coiled-coil region" evidence="1">
    <location>
        <begin position="41"/>
        <end position="117"/>
    </location>
</feature>
<comment type="caution">
    <text evidence="2">The sequence shown here is derived from an EMBL/GenBank/DDBJ whole genome shotgun (WGS) entry which is preliminary data.</text>
</comment>
<dbReference type="InterPro" id="IPR009057">
    <property type="entry name" value="Homeodomain-like_sf"/>
</dbReference>
<keyword evidence="3" id="KW-1185">Reference proteome</keyword>
<evidence type="ECO:0008006" key="4">
    <source>
        <dbReference type="Google" id="ProtNLM"/>
    </source>
</evidence>
<dbReference type="CDD" id="cd11660">
    <property type="entry name" value="SANT_TRF"/>
    <property type="match status" value="1"/>
</dbReference>